<proteinExistence type="predicted"/>
<dbReference type="PANTHER" id="PTHR43244:SF1">
    <property type="entry name" value="5,10-METHYLENETETRAHYDROMETHANOPTERIN REDUCTASE"/>
    <property type="match status" value="1"/>
</dbReference>
<dbReference type="Gene3D" id="3.20.20.30">
    <property type="entry name" value="Luciferase-like domain"/>
    <property type="match status" value="1"/>
</dbReference>
<dbReference type="SUPFAM" id="SSF51679">
    <property type="entry name" value="Bacterial luciferase-like"/>
    <property type="match status" value="1"/>
</dbReference>
<keyword evidence="4" id="KW-1185">Reference proteome</keyword>
<dbReference type="EMBL" id="RWKA01000001">
    <property type="protein sequence ID" value="TGB47721.1"/>
    <property type="molecule type" value="Genomic_DNA"/>
</dbReference>
<dbReference type="PANTHER" id="PTHR43244">
    <property type="match status" value="1"/>
</dbReference>
<sequence length="415" mass="45944">MTWMPSPPSDHQILLTASYFETNANVELSTRTDGTTDLETCVGLWTNRYLPASVLADQCVILQQSGVVDGVLIPDQLAGFVPNQLWKPEHIPIAELVRDPDSAMDAFMIAPYVYAAAPELTMHLTTDSIRRGPAEMVQSMLTLAHITEGKPNFQIGGGEVKQTRPFGHPYKQGMSRLSDLLQIYRKALEVEGPFDFSGRRWTFERACLGDAKQHRPTVWGLGGGPQLMDIITSYADGVAFTVPNALATPEQVSEIVAEIRAQLERKNRDPNAFRIGIWAAILLHPDQSVLERAFDNAVIKFFSAAMGRVDSRQWQAEGRALPFPQDWAYFKDFLPNDTPDALVHDILAATTPEHVAESWFTGGPDEIATQIEPFADAGVDWVMPFDYLPVVQDPTGAAASLTWMTELCSILKGWS</sequence>
<gene>
    <name evidence="3" type="ORF">EJD98_02070</name>
</gene>
<reference evidence="3 4" key="1">
    <citation type="submission" date="2018-12" db="EMBL/GenBank/DDBJ databases">
        <title>Draft genome sequences of Mycolicibacterium peregrinum isolated from a pig with lymphadenitis and from soil on the same Japanese pig farm.</title>
        <authorList>
            <person name="Komatsu T."/>
            <person name="Ohya K."/>
            <person name="Sawai K."/>
            <person name="Odoi J.O."/>
            <person name="Otsu K."/>
            <person name="Ota A."/>
            <person name="Ito T."/>
            <person name="Kawai M."/>
            <person name="Maruyama F."/>
        </authorList>
    </citation>
    <scope>NUCLEOTIDE SEQUENCE [LARGE SCALE GENOMIC DNA]</scope>
    <source>
        <strain evidence="3 4">138</strain>
    </source>
</reference>
<dbReference type="GO" id="GO:0016705">
    <property type="term" value="F:oxidoreductase activity, acting on paired donors, with incorporation or reduction of molecular oxygen"/>
    <property type="evidence" value="ECO:0007669"/>
    <property type="project" value="InterPro"/>
</dbReference>
<dbReference type="AlphaFoldDB" id="A0A4Z0HTF8"/>
<feature type="domain" description="Luciferase-like" evidence="2">
    <location>
        <begin position="102"/>
        <end position="379"/>
    </location>
</feature>
<evidence type="ECO:0000259" key="2">
    <source>
        <dbReference type="Pfam" id="PF00296"/>
    </source>
</evidence>
<dbReference type="Proteomes" id="UP000297792">
    <property type="component" value="Unassembled WGS sequence"/>
</dbReference>
<organism evidence="3 4">
    <name type="scientific">Mycolicibacterium peregrinum</name>
    <name type="common">Mycobacterium peregrinum</name>
    <dbReference type="NCBI Taxonomy" id="43304"/>
    <lineage>
        <taxon>Bacteria</taxon>
        <taxon>Bacillati</taxon>
        <taxon>Actinomycetota</taxon>
        <taxon>Actinomycetes</taxon>
        <taxon>Mycobacteriales</taxon>
        <taxon>Mycobacteriaceae</taxon>
        <taxon>Mycolicibacterium</taxon>
    </lineage>
</organism>
<dbReference type="InterPro" id="IPR050564">
    <property type="entry name" value="F420-G6PD/mer"/>
</dbReference>
<accession>A0A4Z0HTF8</accession>
<dbReference type="InterPro" id="IPR011251">
    <property type="entry name" value="Luciferase-like_dom"/>
</dbReference>
<evidence type="ECO:0000313" key="4">
    <source>
        <dbReference type="Proteomes" id="UP000297792"/>
    </source>
</evidence>
<protein>
    <submittedName>
        <fullName evidence="3">LLM class flavin-dependent oxidoreductase</fullName>
    </submittedName>
</protein>
<evidence type="ECO:0000313" key="3">
    <source>
        <dbReference type="EMBL" id="TGB47721.1"/>
    </source>
</evidence>
<evidence type="ECO:0000256" key="1">
    <source>
        <dbReference type="ARBA" id="ARBA00023002"/>
    </source>
</evidence>
<name>A0A4Z0HTF8_MYCPR</name>
<dbReference type="InterPro" id="IPR036661">
    <property type="entry name" value="Luciferase-like_sf"/>
</dbReference>
<dbReference type="Pfam" id="PF00296">
    <property type="entry name" value="Bac_luciferase"/>
    <property type="match status" value="1"/>
</dbReference>
<keyword evidence="1" id="KW-0560">Oxidoreductase</keyword>
<comment type="caution">
    <text evidence="3">The sequence shown here is derived from an EMBL/GenBank/DDBJ whole genome shotgun (WGS) entry which is preliminary data.</text>
</comment>